<dbReference type="CDD" id="cd00063">
    <property type="entry name" value="FN3"/>
    <property type="match status" value="2"/>
</dbReference>
<dbReference type="SUPFAM" id="SSF49265">
    <property type="entry name" value="Fibronectin type III"/>
    <property type="match status" value="1"/>
</dbReference>
<gene>
    <name evidence="5" type="ORF">X798_05620</name>
</gene>
<reference evidence="5 6" key="1">
    <citation type="submission" date="2015-12" db="EMBL/GenBank/DDBJ databases">
        <title>Draft genome of the nematode, Onchocerca flexuosa.</title>
        <authorList>
            <person name="Mitreva M."/>
        </authorList>
    </citation>
    <scope>NUCLEOTIDE SEQUENCE [LARGE SCALE GENOMIC DNA]</scope>
    <source>
        <strain evidence="5">Red Deer</strain>
    </source>
</reference>
<dbReference type="InterPro" id="IPR003961">
    <property type="entry name" value="FN3_dom"/>
</dbReference>
<keyword evidence="3" id="KW-0812">Transmembrane</keyword>
<dbReference type="PANTHER" id="PTHR13817">
    <property type="entry name" value="TITIN"/>
    <property type="match status" value="1"/>
</dbReference>
<feature type="domain" description="Fibronectin type-III" evidence="4">
    <location>
        <begin position="50"/>
        <end position="153"/>
    </location>
</feature>
<evidence type="ECO:0000313" key="6">
    <source>
        <dbReference type="Proteomes" id="UP000242913"/>
    </source>
</evidence>
<dbReference type="InterPro" id="IPR013783">
    <property type="entry name" value="Ig-like_fold"/>
</dbReference>
<evidence type="ECO:0000256" key="1">
    <source>
        <dbReference type="ARBA" id="ARBA00022737"/>
    </source>
</evidence>
<protein>
    <submittedName>
        <fullName evidence="5">Fibronectin type III domain protein</fullName>
    </submittedName>
</protein>
<proteinExistence type="predicted"/>
<dbReference type="OrthoDB" id="428111at2759"/>
<name>A0A238BQ68_9BILA</name>
<keyword evidence="6" id="KW-1185">Reference proteome</keyword>
<keyword evidence="3" id="KW-0472">Membrane</keyword>
<dbReference type="PROSITE" id="PS50853">
    <property type="entry name" value="FN3"/>
    <property type="match status" value="2"/>
</dbReference>
<keyword evidence="3" id="KW-1133">Transmembrane helix</keyword>
<keyword evidence="1" id="KW-0677">Repeat</keyword>
<dbReference type="PANTHER" id="PTHR13817:SF166">
    <property type="entry name" value="NEURONAL IGCAM-RELATED"/>
    <property type="match status" value="1"/>
</dbReference>
<dbReference type="Proteomes" id="UP000242913">
    <property type="component" value="Unassembled WGS sequence"/>
</dbReference>
<evidence type="ECO:0000259" key="4">
    <source>
        <dbReference type="PROSITE" id="PS50853"/>
    </source>
</evidence>
<dbReference type="SUPFAM" id="SSF48726">
    <property type="entry name" value="Immunoglobulin"/>
    <property type="match status" value="1"/>
</dbReference>
<feature type="transmembrane region" description="Helical" evidence="3">
    <location>
        <begin position="269"/>
        <end position="290"/>
    </location>
</feature>
<organism evidence="5 6">
    <name type="scientific">Onchocerca flexuosa</name>
    <dbReference type="NCBI Taxonomy" id="387005"/>
    <lineage>
        <taxon>Eukaryota</taxon>
        <taxon>Metazoa</taxon>
        <taxon>Ecdysozoa</taxon>
        <taxon>Nematoda</taxon>
        <taxon>Chromadorea</taxon>
        <taxon>Rhabditida</taxon>
        <taxon>Spirurina</taxon>
        <taxon>Spiruromorpha</taxon>
        <taxon>Filarioidea</taxon>
        <taxon>Onchocercidae</taxon>
        <taxon>Onchocerca</taxon>
    </lineage>
</organism>
<evidence type="ECO:0000256" key="2">
    <source>
        <dbReference type="SAM" id="MobiDB-lite"/>
    </source>
</evidence>
<feature type="region of interest" description="Disordered" evidence="2">
    <location>
        <begin position="309"/>
        <end position="356"/>
    </location>
</feature>
<accession>A0A238BQ68</accession>
<dbReference type="EMBL" id="KZ270033">
    <property type="protein sequence ID" value="OZC07392.1"/>
    <property type="molecule type" value="Genomic_DNA"/>
</dbReference>
<dbReference type="InterPro" id="IPR036116">
    <property type="entry name" value="FN3_sf"/>
</dbReference>
<dbReference type="SMART" id="SM00060">
    <property type="entry name" value="FN3"/>
    <property type="match status" value="2"/>
</dbReference>
<feature type="domain" description="Fibronectin type-III" evidence="4">
    <location>
        <begin position="155"/>
        <end position="255"/>
    </location>
</feature>
<feature type="compositionally biased region" description="Basic and acidic residues" evidence="2">
    <location>
        <begin position="312"/>
        <end position="335"/>
    </location>
</feature>
<dbReference type="AlphaFoldDB" id="A0A238BQ68"/>
<dbReference type="InterPro" id="IPR050964">
    <property type="entry name" value="Striated_Muscle_Regulatory"/>
</dbReference>
<sequence length="356" mass="40262">MLDTQSVTTTLTVQDVDQHDFGKYTCMADNHIGPPDYAELRLIEILPPLTPTKLNCHEHSYPNFGICTIGELKNSPPGKLPSNITFYIVPEDKTNKDNREMGAMNVTFEFDGEHEFKFYHLEPKSRYEVRAQAINEAGVSELSAPDIIETTDPWAPDPPSDIHYDCSRACKMVWNEPNNRGSPIIAYKLILKEIAHTELKQYDADSFELRLGADDLKVDLSFLKPLTTYEVKLIAINAVGNSNAHSIMLNTSEYMEGERRNDDSNWLEILLLIIVLLILLALIIDALCCLKRRRGFLALICSTFFGSDQEEHDSKSKNGLNDKTENNRLLIDERSSPPLTVNYGEKYRNGPHSTPV</sequence>
<dbReference type="Pfam" id="PF00041">
    <property type="entry name" value="fn3"/>
    <property type="match status" value="1"/>
</dbReference>
<dbReference type="Gene3D" id="2.60.40.10">
    <property type="entry name" value="Immunoglobulins"/>
    <property type="match status" value="3"/>
</dbReference>
<evidence type="ECO:0000313" key="5">
    <source>
        <dbReference type="EMBL" id="OZC07392.1"/>
    </source>
</evidence>
<dbReference type="InterPro" id="IPR036179">
    <property type="entry name" value="Ig-like_dom_sf"/>
</dbReference>
<evidence type="ECO:0000256" key="3">
    <source>
        <dbReference type="SAM" id="Phobius"/>
    </source>
</evidence>